<dbReference type="RefSeq" id="WP_110748970.1">
    <property type="nucleotide sequence ID" value="NZ_QJTF01000003.1"/>
</dbReference>
<protein>
    <submittedName>
        <fullName evidence="2">Uncharacterized protein</fullName>
    </submittedName>
</protein>
<proteinExistence type="predicted"/>
<dbReference type="AlphaFoldDB" id="A0A318TDW7"/>
<keyword evidence="1" id="KW-1133">Transmembrane helix</keyword>
<comment type="caution">
    <text evidence="2">The sequence shown here is derived from an EMBL/GenBank/DDBJ whole genome shotgun (WGS) entry which is preliminary data.</text>
</comment>
<dbReference type="Pfam" id="PF25612">
    <property type="entry name" value="DUF7940"/>
    <property type="match status" value="1"/>
</dbReference>
<name>A0A318TDW7_9HYPH</name>
<accession>A0A318TDW7</accession>
<dbReference type="InterPro" id="IPR057700">
    <property type="entry name" value="DUF7940"/>
</dbReference>
<dbReference type="Proteomes" id="UP000247454">
    <property type="component" value="Unassembled WGS sequence"/>
</dbReference>
<organism evidence="2 3">
    <name type="scientific">Phyllobacterium leguminum</name>
    <dbReference type="NCBI Taxonomy" id="314237"/>
    <lineage>
        <taxon>Bacteria</taxon>
        <taxon>Pseudomonadati</taxon>
        <taxon>Pseudomonadota</taxon>
        <taxon>Alphaproteobacteria</taxon>
        <taxon>Hyphomicrobiales</taxon>
        <taxon>Phyllobacteriaceae</taxon>
        <taxon>Phyllobacterium</taxon>
    </lineage>
</organism>
<feature type="transmembrane region" description="Helical" evidence="1">
    <location>
        <begin position="42"/>
        <end position="65"/>
    </location>
</feature>
<sequence length="72" mass="7749">MKLAPDWKRVLRRAWSVRLILLAGILSGVEVALPLIGDAHPIPTGVFAGVSLLVTAAAFVARIVAQKEFNDE</sequence>
<evidence type="ECO:0000313" key="3">
    <source>
        <dbReference type="Proteomes" id="UP000247454"/>
    </source>
</evidence>
<keyword evidence="1" id="KW-0812">Transmembrane</keyword>
<dbReference type="EMBL" id="QJTF01000003">
    <property type="protein sequence ID" value="PYE89566.1"/>
    <property type="molecule type" value="Genomic_DNA"/>
</dbReference>
<evidence type="ECO:0000313" key="2">
    <source>
        <dbReference type="EMBL" id="PYE89566.1"/>
    </source>
</evidence>
<dbReference type="OrthoDB" id="7679471at2"/>
<keyword evidence="3" id="KW-1185">Reference proteome</keyword>
<gene>
    <name evidence="2" type="ORF">C7477_10374</name>
</gene>
<reference evidence="2 3" key="1">
    <citation type="submission" date="2018-06" db="EMBL/GenBank/DDBJ databases">
        <title>Genomic Encyclopedia of Type Strains, Phase III (KMG-III): the genomes of soil and plant-associated and newly described type strains.</title>
        <authorList>
            <person name="Whitman W."/>
        </authorList>
    </citation>
    <scope>NUCLEOTIDE SEQUENCE [LARGE SCALE GENOMIC DNA]</scope>
    <source>
        <strain evidence="2 3">ORS 1419</strain>
    </source>
</reference>
<keyword evidence="1" id="KW-0472">Membrane</keyword>
<evidence type="ECO:0000256" key="1">
    <source>
        <dbReference type="SAM" id="Phobius"/>
    </source>
</evidence>
<feature type="transmembrane region" description="Helical" evidence="1">
    <location>
        <begin position="15"/>
        <end position="36"/>
    </location>
</feature>